<evidence type="ECO:0000313" key="2">
    <source>
        <dbReference type="EMBL" id="PIB80570.1"/>
    </source>
</evidence>
<organism evidence="2 3">
    <name type="scientific">Mycobacterium celatum</name>
    <dbReference type="NCBI Taxonomy" id="28045"/>
    <lineage>
        <taxon>Bacteria</taxon>
        <taxon>Bacillati</taxon>
        <taxon>Actinomycetota</taxon>
        <taxon>Actinomycetes</taxon>
        <taxon>Mycobacteriales</taxon>
        <taxon>Mycobacteriaceae</taxon>
        <taxon>Mycobacterium</taxon>
    </lineage>
</organism>
<evidence type="ECO:0000256" key="1">
    <source>
        <dbReference type="SAM" id="MobiDB-lite"/>
    </source>
</evidence>
<evidence type="ECO:0000313" key="3">
    <source>
        <dbReference type="Proteomes" id="UP000230971"/>
    </source>
</evidence>
<accession>A0A2G5PQR3</accession>
<reference evidence="2 3" key="1">
    <citation type="journal article" date="2017" name="Infect. Genet. Evol.">
        <title>The new phylogeny of the genus Mycobacterium: The old and the news.</title>
        <authorList>
            <person name="Tortoli E."/>
            <person name="Fedrizzi T."/>
            <person name="Meehan C.J."/>
            <person name="Trovato A."/>
            <person name="Grottola A."/>
            <person name="Giacobazzi E."/>
            <person name="Serpini G.F."/>
            <person name="Tagliazucchi S."/>
            <person name="Fabio A."/>
            <person name="Bettua C."/>
            <person name="Bertorelli R."/>
            <person name="Frascaro F."/>
            <person name="De Sanctis V."/>
            <person name="Pecorari M."/>
            <person name="Jousson O."/>
            <person name="Segata N."/>
            <person name="Cirillo D.M."/>
        </authorList>
    </citation>
    <scope>NUCLEOTIDE SEQUENCE [LARGE SCALE GENOMIC DNA]</scope>
    <source>
        <strain evidence="2 3">NCTC 12882</strain>
    </source>
</reference>
<dbReference type="Proteomes" id="UP000230971">
    <property type="component" value="Unassembled WGS sequence"/>
</dbReference>
<comment type="caution">
    <text evidence="2">The sequence shown here is derived from an EMBL/GenBank/DDBJ whole genome shotgun (WGS) entry which is preliminary data.</text>
</comment>
<dbReference type="AlphaFoldDB" id="A0A2G5PQR3"/>
<proteinExistence type="predicted"/>
<feature type="region of interest" description="Disordered" evidence="1">
    <location>
        <begin position="61"/>
        <end position="89"/>
    </location>
</feature>
<dbReference type="EMBL" id="PDKV01000002">
    <property type="protein sequence ID" value="PIB80570.1"/>
    <property type="molecule type" value="Genomic_DNA"/>
</dbReference>
<sequence>MICQHTGWWWAMSIDTMPESSTSALNTTHGGLKFTPNVGAISMLEPGGTYSLFGFRNGASALPSRPPSRSTRSRTAPSTIVPVGPVTPW</sequence>
<feature type="compositionally biased region" description="Low complexity" evidence="1">
    <location>
        <begin position="61"/>
        <end position="79"/>
    </location>
</feature>
<protein>
    <submittedName>
        <fullName evidence="2">Uncharacterized protein</fullName>
    </submittedName>
</protein>
<name>A0A2G5PQR3_MYCCE</name>
<gene>
    <name evidence="2" type="ORF">CQY23_03245</name>
</gene>